<name>A0A0G0D921_9BACT</name>
<accession>A0A0G0D921</accession>
<reference evidence="2 3" key="1">
    <citation type="journal article" date="2015" name="Nature">
        <title>rRNA introns, odd ribosomes, and small enigmatic genomes across a large radiation of phyla.</title>
        <authorList>
            <person name="Brown C.T."/>
            <person name="Hug L.A."/>
            <person name="Thomas B.C."/>
            <person name="Sharon I."/>
            <person name="Castelle C.J."/>
            <person name="Singh A."/>
            <person name="Wilkins M.J."/>
            <person name="Williams K.H."/>
            <person name="Banfield J.F."/>
        </authorList>
    </citation>
    <scope>NUCLEOTIDE SEQUENCE [LARGE SCALE GENOMIC DNA]</scope>
</reference>
<evidence type="ECO:0000313" key="2">
    <source>
        <dbReference type="EMBL" id="KKP89843.1"/>
    </source>
</evidence>
<dbReference type="EMBL" id="LBQZ01000001">
    <property type="protein sequence ID" value="KKP89843.1"/>
    <property type="molecule type" value="Genomic_DNA"/>
</dbReference>
<sequence>MNIKTLSTTEAREKMSDLVNIVSTSRKSIVIGRRNIPEVVLIPFPTFWNGKFSEITNINAYSKSFDFLTNEPEIYSTKDIKRKYA</sequence>
<gene>
    <name evidence="2" type="ORF">UR91_C0001G0032</name>
</gene>
<dbReference type="Proteomes" id="UP000034798">
    <property type="component" value="Unassembled WGS sequence"/>
</dbReference>
<comment type="similarity">
    <text evidence="1">Belongs to the phD/YefM antitoxin family.</text>
</comment>
<dbReference type="AlphaFoldDB" id="A0A0G0D921"/>
<dbReference type="SUPFAM" id="SSF143120">
    <property type="entry name" value="YefM-like"/>
    <property type="match status" value="1"/>
</dbReference>
<protein>
    <recommendedName>
        <fullName evidence="4">Antitoxin</fullName>
    </recommendedName>
</protein>
<comment type="caution">
    <text evidence="2">The sequence shown here is derived from an EMBL/GenBank/DDBJ whole genome shotgun (WGS) entry which is preliminary data.</text>
</comment>
<dbReference type="InterPro" id="IPR036165">
    <property type="entry name" value="YefM-like_sf"/>
</dbReference>
<evidence type="ECO:0008006" key="4">
    <source>
        <dbReference type="Google" id="ProtNLM"/>
    </source>
</evidence>
<dbReference type="Gene3D" id="3.40.1620.10">
    <property type="entry name" value="YefM-like domain"/>
    <property type="match status" value="1"/>
</dbReference>
<evidence type="ECO:0000313" key="3">
    <source>
        <dbReference type="Proteomes" id="UP000034798"/>
    </source>
</evidence>
<proteinExistence type="inferred from homology"/>
<evidence type="ECO:0000256" key="1">
    <source>
        <dbReference type="ARBA" id="ARBA00009981"/>
    </source>
</evidence>
<organism evidence="2 3">
    <name type="scientific">Candidatus Nomurabacteria bacterium GW2011_GWC2_35_8</name>
    <dbReference type="NCBI Taxonomy" id="1618752"/>
    <lineage>
        <taxon>Bacteria</taxon>
        <taxon>Candidatus Nomuraibacteriota</taxon>
    </lineage>
</organism>